<reference evidence="3" key="1">
    <citation type="journal article" date="2020" name="Stud. Mycol.">
        <title>101 Dothideomycetes genomes: a test case for predicting lifestyles and emergence of pathogens.</title>
        <authorList>
            <person name="Haridas S."/>
            <person name="Albert R."/>
            <person name="Binder M."/>
            <person name="Bloem J."/>
            <person name="Labutti K."/>
            <person name="Salamov A."/>
            <person name="Andreopoulos B."/>
            <person name="Baker S."/>
            <person name="Barry K."/>
            <person name="Bills G."/>
            <person name="Bluhm B."/>
            <person name="Cannon C."/>
            <person name="Castanera R."/>
            <person name="Culley D."/>
            <person name="Daum C."/>
            <person name="Ezra D."/>
            <person name="Gonzalez J."/>
            <person name="Henrissat B."/>
            <person name="Kuo A."/>
            <person name="Liang C."/>
            <person name="Lipzen A."/>
            <person name="Lutzoni F."/>
            <person name="Magnuson J."/>
            <person name="Mondo S."/>
            <person name="Nolan M."/>
            <person name="Ohm R."/>
            <person name="Pangilinan J."/>
            <person name="Park H.-J."/>
            <person name="Ramirez L."/>
            <person name="Alfaro M."/>
            <person name="Sun H."/>
            <person name="Tritt A."/>
            <person name="Yoshinaga Y."/>
            <person name="Zwiers L.-H."/>
            <person name="Turgeon B."/>
            <person name="Goodwin S."/>
            <person name="Spatafora J."/>
            <person name="Crous P."/>
            <person name="Grigoriev I."/>
        </authorList>
    </citation>
    <scope>NUCLEOTIDE SEQUENCE</scope>
    <source>
        <strain evidence="3">CBS 115976</strain>
    </source>
</reference>
<dbReference type="Gene3D" id="3.40.50.1820">
    <property type="entry name" value="alpha/beta hydrolase"/>
    <property type="match status" value="1"/>
</dbReference>
<dbReference type="PANTHER" id="PTHR48081:SF8">
    <property type="entry name" value="ALPHA_BETA HYDROLASE FOLD-3 DOMAIN-CONTAINING PROTEIN-RELATED"/>
    <property type="match status" value="1"/>
</dbReference>
<evidence type="ECO:0000313" key="4">
    <source>
        <dbReference type="Proteomes" id="UP000799302"/>
    </source>
</evidence>
<name>A0A6A6U2H2_9PEZI</name>
<protein>
    <submittedName>
        <fullName evidence="3">Alpha/beta-hydrolase</fullName>
    </submittedName>
</protein>
<evidence type="ECO:0000313" key="3">
    <source>
        <dbReference type="EMBL" id="KAF2666120.1"/>
    </source>
</evidence>
<dbReference type="Pfam" id="PF07859">
    <property type="entry name" value="Abhydrolase_3"/>
    <property type="match status" value="1"/>
</dbReference>
<dbReference type="InterPro" id="IPR029058">
    <property type="entry name" value="AB_hydrolase_fold"/>
</dbReference>
<keyword evidence="1 3" id="KW-0378">Hydrolase</keyword>
<proteinExistence type="predicted"/>
<dbReference type="InterPro" id="IPR050300">
    <property type="entry name" value="GDXG_lipolytic_enzyme"/>
</dbReference>
<dbReference type="EMBL" id="MU004239">
    <property type="protein sequence ID" value="KAF2666120.1"/>
    <property type="molecule type" value="Genomic_DNA"/>
</dbReference>
<dbReference type="OrthoDB" id="408631at2759"/>
<dbReference type="SUPFAM" id="SSF53474">
    <property type="entry name" value="alpha/beta-Hydrolases"/>
    <property type="match status" value="1"/>
</dbReference>
<dbReference type="Proteomes" id="UP000799302">
    <property type="component" value="Unassembled WGS sequence"/>
</dbReference>
<keyword evidence="4" id="KW-1185">Reference proteome</keyword>
<sequence>MAHSFLEYARLKTIFTTIRLLVNWSATPPKPDDSYSFRSRDGSRNIKVNVYRSKWSSSPKAVVLNFYGGGFVLTGHGSDDLFCRRIADQTIYTVLDASYALAPEYPFPAGLEDVEDMIQHVLLQPEEYDVQNIVLSGFSSGANLAVAAASNPDITTTPKDTIRPVCAFYLPTKITISQLEKTAPDGSTAQIPPPISNASRAAYTLPGTDLADPRLSVLNAHPSNFPKDIFIATAEKDVLAFEGEELASKLRKAGKRVVSERFNGVGHGWDKTKDEDSIDAKVRDKAYDMVIQFLSDLNRWPRRA</sequence>
<gene>
    <name evidence="3" type="ORF">BT63DRAFT_50128</name>
</gene>
<dbReference type="AlphaFoldDB" id="A0A6A6U2H2"/>
<organism evidence="3 4">
    <name type="scientific">Microthyrium microscopicum</name>
    <dbReference type="NCBI Taxonomy" id="703497"/>
    <lineage>
        <taxon>Eukaryota</taxon>
        <taxon>Fungi</taxon>
        <taxon>Dikarya</taxon>
        <taxon>Ascomycota</taxon>
        <taxon>Pezizomycotina</taxon>
        <taxon>Dothideomycetes</taxon>
        <taxon>Dothideomycetes incertae sedis</taxon>
        <taxon>Microthyriales</taxon>
        <taxon>Microthyriaceae</taxon>
        <taxon>Microthyrium</taxon>
    </lineage>
</organism>
<dbReference type="InterPro" id="IPR013094">
    <property type="entry name" value="AB_hydrolase_3"/>
</dbReference>
<dbReference type="PANTHER" id="PTHR48081">
    <property type="entry name" value="AB HYDROLASE SUPERFAMILY PROTEIN C4A8.06C"/>
    <property type="match status" value="1"/>
</dbReference>
<feature type="domain" description="Alpha/beta hydrolase fold-3" evidence="2">
    <location>
        <begin position="63"/>
        <end position="269"/>
    </location>
</feature>
<evidence type="ECO:0000256" key="1">
    <source>
        <dbReference type="ARBA" id="ARBA00022801"/>
    </source>
</evidence>
<dbReference type="GO" id="GO:0016787">
    <property type="term" value="F:hydrolase activity"/>
    <property type="evidence" value="ECO:0007669"/>
    <property type="project" value="UniProtKB-KW"/>
</dbReference>
<evidence type="ECO:0000259" key="2">
    <source>
        <dbReference type="Pfam" id="PF07859"/>
    </source>
</evidence>
<accession>A0A6A6U2H2</accession>